<dbReference type="GO" id="GO:0046872">
    <property type="term" value="F:metal ion binding"/>
    <property type="evidence" value="ECO:0007669"/>
    <property type="project" value="UniProtKB-KW"/>
</dbReference>
<feature type="transmembrane region" description="Helical" evidence="7">
    <location>
        <begin position="84"/>
        <end position="108"/>
    </location>
</feature>
<feature type="transmembrane region" description="Helical" evidence="7">
    <location>
        <begin position="153"/>
        <end position="176"/>
    </location>
</feature>
<dbReference type="Proteomes" id="UP000007812">
    <property type="component" value="Chromosome"/>
</dbReference>
<evidence type="ECO:0000256" key="4">
    <source>
        <dbReference type="ARBA" id="ARBA00022982"/>
    </source>
</evidence>
<dbReference type="PROSITE" id="PS00198">
    <property type="entry name" value="4FE4S_FER_1"/>
    <property type="match status" value="1"/>
</dbReference>
<dbReference type="HOGENOM" id="CLU_775252_0_0_2"/>
<evidence type="ECO:0000256" key="2">
    <source>
        <dbReference type="ARBA" id="ARBA00022485"/>
    </source>
</evidence>
<keyword evidence="4" id="KW-0249">Electron transport</keyword>
<feature type="transmembrane region" description="Helical" evidence="7">
    <location>
        <begin position="251"/>
        <end position="269"/>
    </location>
</feature>
<dbReference type="GO" id="GO:0005886">
    <property type="term" value="C:plasma membrane"/>
    <property type="evidence" value="ECO:0007669"/>
    <property type="project" value="TreeGrafter"/>
</dbReference>
<organism evidence="9 10">
    <name type="scientific">Metallosphaera cuprina (strain Ar-4)</name>
    <dbReference type="NCBI Taxonomy" id="1006006"/>
    <lineage>
        <taxon>Archaea</taxon>
        <taxon>Thermoproteota</taxon>
        <taxon>Thermoprotei</taxon>
        <taxon>Sulfolobales</taxon>
        <taxon>Sulfolobaceae</taxon>
        <taxon>Metallosphaera</taxon>
    </lineage>
</organism>
<keyword evidence="5" id="KW-0408">Iron</keyword>
<evidence type="ECO:0000256" key="6">
    <source>
        <dbReference type="ARBA" id="ARBA00023014"/>
    </source>
</evidence>
<reference evidence="9 10" key="1">
    <citation type="journal article" date="2011" name="J. Bacteriol.">
        <title>Complete genome sequence of Metallosphaera cuprina, a metal sulfide-oxidizing archaeon from a hot spring.</title>
        <authorList>
            <person name="Liu L.J."/>
            <person name="You X.Y."/>
            <person name="Zheng H."/>
            <person name="Wang S."/>
            <person name="Jiang C.Y."/>
            <person name="Liu S.J."/>
        </authorList>
    </citation>
    <scope>NUCLEOTIDE SEQUENCE [LARGE SCALE GENOMIC DNA]</scope>
    <source>
        <strain evidence="9 10">Ar-4</strain>
    </source>
</reference>
<feature type="domain" description="4Fe-4S ferredoxin-type" evidence="8">
    <location>
        <begin position="322"/>
        <end position="351"/>
    </location>
</feature>
<dbReference type="GO" id="GO:0051539">
    <property type="term" value="F:4 iron, 4 sulfur cluster binding"/>
    <property type="evidence" value="ECO:0007669"/>
    <property type="project" value="UniProtKB-KW"/>
</dbReference>
<evidence type="ECO:0000313" key="9">
    <source>
        <dbReference type="EMBL" id="AEB95078.1"/>
    </source>
</evidence>
<evidence type="ECO:0000256" key="7">
    <source>
        <dbReference type="SAM" id="Phobius"/>
    </source>
</evidence>
<keyword evidence="10" id="KW-1185">Reference proteome</keyword>
<dbReference type="InterPro" id="IPR017900">
    <property type="entry name" value="4Fe4S_Fe_S_CS"/>
</dbReference>
<keyword evidence="7" id="KW-1133">Transmembrane helix</keyword>
<dbReference type="EMBL" id="CP002656">
    <property type="protein sequence ID" value="AEB95078.1"/>
    <property type="molecule type" value="Genomic_DNA"/>
</dbReference>
<evidence type="ECO:0000259" key="8">
    <source>
        <dbReference type="PROSITE" id="PS51379"/>
    </source>
</evidence>
<keyword evidence="7" id="KW-0812">Transmembrane</keyword>
<dbReference type="Gene3D" id="3.30.70.20">
    <property type="match status" value="1"/>
</dbReference>
<evidence type="ECO:0000313" key="10">
    <source>
        <dbReference type="Proteomes" id="UP000007812"/>
    </source>
</evidence>
<gene>
    <name evidence="9" type="ordered locus">Mcup_0973</name>
</gene>
<dbReference type="GO" id="GO:0016491">
    <property type="term" value="F:oxidoreductase activity"/>
    <property type="evidence" value="ECO:0007669"/>
    <property type="project" value="UniProtKB-ARBA"/>
</dbReference>
<protein>
    <submittedName>
        <fullName evidence="9">4Fe-4S ferredoxin iron-sulfur binding domain-containing protein</fullName>
    </submittedName>
</protein>
<evidence type="ECO:0000256" key="1">
    <source>
        <dbReference type="ARBA" id="ARBA00022448"/>
    </source>
</evidence>
<dbReference type="PANTHER" id="PTHR30176">
    <property type="entry name" value="FERREDOXIN-TYPE PROTEIN NAPH"/>
    <property type="match status" value="1"/>
</dbReference>
<keyword evidence="2" id="KW-0004">4Fe-4S</keyword>
<evidence type="ECO:0000256" key="5">
    <source>
        <dbReference type="ARBA" id="ARBA00023004"/>
    </source>
</evidence>
<dbReference type="InterPro" id="IPR051684">
    <property type="entry name" value="Electron_Trans/Redox"/>
</dbReference>
<sequence>MGFGETVLGFNLTNSLYGVVQSAHVMNQETMSKMGSLSTGSMSSMHMRSPFTNPFWWLFPINPLSMFEMYLHGSLFQTVLMAPYMLVMATTMAPFYVIMMGGEMAYLVYERFKRARTAYLKNWTLAIIVGIPIFVVLIPYYTNFYVFGMSGMIFPVTLTSFIVSLIAITLASTLFGRGVYCNLVCMSAHMFSNTFFEQFNAKRSSHIWDYLRWSFLVPMLVAFSLYVISQVHIVKMSIDPLNFYGMFTLNYIWWFFFFLTPVFGTYACARQGWCGFGTFVGIFNKLVFKVKAKHISTCETCESKDCESSCPVKIPISQDVLTKGYVNRVSCVSCAKCVDSCPYDNLEVKNFISLIKR</sequence>
<proteinExistence type="predicted"/>
<dbReference type="PATRIC" id="fig|1006006.8.peg.966"/>
<evidence type="ECO:0000256" key="3">
    <source>
        <dbReference type="ARBA" id="ARBA00022723"/>
    </source>
</evidence>
<dbReference type="AlphaFoldDB" id="F4G2N0"/>
<dbReference type="KEGG" id="mcn:Mcup_0973"/>
<keyword evidence="3" id="KW-0479">Metal-binding</keyword>
<dbReference type="InterPro" id="IPR017896">
    <property type="entry name" value="4Fe4S_Fe-S-bd"/>
</dbReference>
<dbReference type="eggNOG" id="arCOG03696">
    <property type="taxonomic scope" value="Archaea"/>
</dbReference>
<keyword evidence="1" id="KW-0813">Transport</keyword>
<keyword evidence="7" id="KW-0472">Membrane</keyword>
<feature type="transmembrane region" description="Helical" evidence="7">
    <location>
        <begin position="120"/>
        <end position="141"/>
    </location>
</feature>
<dbReference type="STRING" id="1006006.Mcup_0973"/>
<accession>F4G2N0</accession>
<feature type="transmembrane region" description="Helical" evidence="7">
    <location>
        <begin position="210"/>
        <end position="231"/>
    </location>
</feature>
<dbReference type="SUPFAM" id="SSF54862">
    <property type="entry name" value="4Fe-4S ferredoxins"/>
    <property type="match status" value="1"/>
</dbReference>
<keyword evidence="6" id="KW-0411">Iron-sulfur</keyword>
<dbReference type="PANTHER" id="PTHR30176:SF3">
    <property type="entry name" value="FERREDOXIN-TYPE PROTEIN NAPH"/>
    <property type="match status" value="1"/>
</dbReference>
<dbReference type="PROSITE" id="PS51379">
    <property type="entry name" value="4FE4S_FER_2"/>
    <property type="match status" value="1"/>
</dbReference>
<name>F4G2N0_METCR</name>